<name>A0ABZ0PAX0_9BACT</name>
<protein>
    <recommendedName>
        <fullName evidence="3">Peptidase C39-like domain-containing protein</fullName>
    </recommendedName>
</protein>
<keyword evidence="2" id="KW-1185">Reference proteome</keyword>
<evidence type="ECO:0000313" key="2">
    <source>
        <dbReference type="Proteomes" id="UP001303601"/>
    </source>
</evidence>
<evidence type="ECO:0008006" key="3">
    <source>
        <dbReference type="Google" id="ProtNLM"/>
    </source>
</evidence>
<gene>
    <name evidence="1" type="ORF">R9B83_01195</name>
</gene>
<organism evidence="1 2">
    <name type="scientific">Metamycoplasma equirhinis</name>
    <dbReference type="NCBI Taxonomy" id="92402"/>
    <lineage>
        <taxon>Bacteria</taxon>
        <taxon>Bacillati</taxon>
        <taxon>Mycoplasmatota</taxon>
        <taxon>Mycoplasmoidales</taxon>
        <taxon>Metamycoplasmataceae</taxon>
        <taxon>Metamycoplasma</taxon>
    </lineage>
</organism>
<dbReference type="RefSeq" id="WP_306769770.1">
    <property type="nucleotide sequence ID" value="NZ_CP137845.1"/>
</dbReference>
<evidence type="ECO:0000313" key="1">
    <source>
        <dbReference type="EMBL" id="WPB54169.1"/>
    </source>
</evidence>
<dbReference type="InterPro" id="IPR054779">
    <property type="entry name" value="Cys_pept_put_mycoplasmatota"/>
</dbReference>
<reference evidence="1" key="1">
    <citation type="submission" date="2023-11" db="EMBL/GenBank/DDBJ databases">
        <title>Completed genome sequence of Mycoplasma equirhinis type strain M432/72.</title>
        <authorList>
            <person name="Spergser J."/>
        </authorList>
    </citation>
    <scope>NUCLEOTIDE SEQUENCE [LARGE SCALE GENOMIC DNA]</scope>
    <source>
        <strain evidence="1">M432/72</strain>
    </source>
</reference>
<proteinExistence type="predicted"/>
<sequence length="378" mass="45456">MKKINLHWFGLLAITPCVVLSSNITKNEKHDKTIFKVTKTIQRFYGKSEQFKYIKKINANYLYAQYINYYAIIDRKDFSIIEIKKGNYNFDTNIEYNFLYSNKRNENNINKLRLTSNKHFFPLENDKLDKLPNISNKIKDSWWWATRNTTQKIGYTDQSLLKDKYDDSGLCEYIAISNILLYNHLFKNSCIFTDEEFANYFDYDNYNETIQNSSPTFKYYQYNNPDNSLVAKLWRLNKRWLNFYSYNSYTYSINKFLQGKDVFSKYEYDYKMGTYYYRTIENIRNDNPVIVSTAKTMHAFIIYGFDSETQMVLLNWLWGDNDSIVLVNYWKLAAAASALKIIFTMRAKQNQKLETKKLFKYKNKMYNNEEIRKLFNEN</sequence>
<dbReference type="NCBIfam" id="NF045837">
    <property type="entry name" value="Mplas_Cys_pep"/>
    <property type="match status" value="1"/>
</dbReference>
<dbReference type="GeneID" id="94493484"/>
<dbReference type="Proteomes" id="UP001303601">
    <property type="component" value="Chromosome"/>
</dbReference>
<accession>A0ABZ0PAX0</accession>
<dbReference type="EMBL" id="CP137845">
    <property type="protein sequence ID" value="WPB54169.1"/>
    <property type="molecule type" value="Genomic_DNA"/>
</dbReference>